<keyword evidence="4 5" id="KW-0732">Signal</keyword>
<dbReference type="InterPro" id="IPR033868">
    <property type="entry name" value="Xylanase_inhibitor_I-like"/>
</dbReference>
<dbReference type="GO" id="GO:0004190">
    <property type="term" value="F:aspartic-type endopeptidase activity"/>
    <property type="evidence" value="ECO:0007669"/>
    <property type="project" value="InterPro"/>
</dbReference>
<accession>A0A314ZX07</accession>
<dbReference type="AlphaFoldDB" id="A0A314ZX07"/>
<dbReference type="CDD" id="cd05489">
    <property type="entry name" value="xylanase_inhibitor_I_like"/>
    <property type="match status" value="1"/>
</dbReference>
<dbReference type="GO" id="GO:0006508">
    <property type="term" value="P:proteolysis"/>
    <property type="evidence" value="ECO:0007669"/>
    <property type="project" value="InterPro"/>
</dbReference>
<dbReference type="Proteomes" id="UP000250321">
    <property type="component" value="Unassembled WGS sequence"/>
</dbReference>
<dbReference type="GO" id="GO:0005576">
    <property type="term" value="C:extracellular region"/>
    <property type="evidence" value="ECO:0007669"/>
    <property type="project" value="UniProtKB-SubCell"/>
</dbReference>
<dbReference type="OrthoDB" id="1882431at2759"/>
<feature type="chain" id="PRO_5016421409" evidence="5">
    <location>
        <begin position="28"/>
        <end position="457"/>
    </location>
</feature>
<dbReference type="InterPro" id="IPR032799">
    <property type="entry name" value="TAXi_C"/>
</dbReference>
<dbReference type="PANTHER" id="PTHR47965:SF103">
    <property type="entry name" value="EUKARYOTIC ASPARTYL PROTEASE FAMILY PROTEIN"/>
    <property type="match status" value="1"/>
</dbReference>
<feature type="domain" description="Peptidase A1" evidence="6">
    <location>
        <begin position="50"/>
        <end position="436"/>
    </location>
</feature>
<proteinExistence type="inferred from homology"/>
<evidence type="ECO:0000256" key="2">
    <source>
        <dbReference type="ARBA" id="ARBA00007447"/>
    </source>
</evidence>
<feature type="signal peptide" evidence="5">
    <location>
        <begin position="1"/>
        <end position="27"/>
    </location>
</feature>
<dbReference type="FunFam" id="2.40.70.10:FF:000045">
    <property type="entry name" value="Basic 7S globulin"/>
    <property type="match status" value="1"/>
</dbReference>
<organism evidence="7 8">
    <name type="scientific">Prunus yedoensis var. nudiflora</name>
    <dbReference type="NCBI Taxonomy" id="2094558"/>
    <lineage>
        <taxon>Eukaryota</taxon>
        <taxon>Viridiplantae</taxon>
        <taxon>Streptophyta</taxon>
        <taxon>Embryophyta</taxon>
        <taxon>Tracheophyta</taxon>
        <taxon>Spermatophyta</taxon>
        <taxon>Magnoliopsida</taxon>
        <taxon>eudicotyledons</taxon>
        <taxon>Gunneridae</taxon>
        <taxon>Pentapetalae</taxon>
        <taxon>rosids</taxon>
        <taxon>fabids</taxon>
        <taxon>Rosales</taxon>
        <taxon>Rosaceae</taxon>
        <taxon>Amygdaloideae</taxon>
        <taxon>Amygdaleae</taxon>
        <taxon>Prunus</taxon>
    </lineage>
</organism>
<dbReference type="STRING" id="2094558.A0A314ZX07"/>
<dbReference type="SUPFAM" id="SSF50630">
    <property type="entry name" value="Acid proteases"/>
    <property type="match status" value="1"/>
</dbReference>
<evidence type="ECO:0000256" key="3">
    <source>
        <dbReference type="ARBA" id="ARBA00022525"/>
    </source>
</evidence>
<dbReference type="Pfam" id="PF14541">
    <property type="entry name" value="TAXi_C"/>
    <property type="match status" value="1"/>
</dbReference>
<dbReference type="PANTHER" id="PTHR47965">
    <property type="entry name" value="ASPARTYL PROTEASE-RELATED"/>
    <property type="match status" value="1"/>
</dbReference>
<dbReference type="FunFam" id="2.40.70.10:FF:000041">
    <property type="entry name" value="Basic 7S globulin"/>
    <property type="match status" value="1"/>
</dbReference>
<dbReference type="InterPro" id="IPR033121">
    <property type="entry name" value="PEPTIDASE_A1"/>
</dbReference>
<evidence type="ECO:0000256" key="4">
    <source>
        <dbReference type="ARBA" id="ARBA00022729"/>
    </source>
</evidence>
<evidence type="ECO:0000256" key="1">
    <source>
        <dbReference type="ARBA" id="ARBA00004239"/>
    </source>
</evidence>
<keyword evidence="8" id="KW-1185">Reference proteome</keyword>
<comment type="caution">
    <text evidence="7">The sequence shown here is derived from an EMBL/GenBank/DDBJ whole genome shotgun (WGS) entry which is preliminary data.</text>
</comment>
<evidence type="ECO:0000313" key="8">
    <source>
        <dbReference type="Proteomes" id="UP000250321"/>
    </source>
</evidence>
<evidence type="ECO:0000256" key="5">
    <source>
        <dbReference type="SAM" id="SignalP"/>
    </source>
</evidence>
<sequence>MASSSIHSLLLFCSLLLSIHMIPSSQAKPSSLKPKALVLPVAKDASTLQYITTIKQRTPAVILKLTVDLGGQFLWVDCDEGQYISSTYKPAYCNATQCSIANSKECNWECFFPQRPGCNNRTCILFPDNTVIGSADNNGEVGQDILWGLHSTDGFHPGPKVSNIPNFIFACSSNTFYGVFGLANGVKGMAGLGRTRIALPTQFASAYKLPRKFAICLPSSARSYGVVFFGDGPYVLAPKIDVYKSLTFTKLILNPVSTGNAFDPDEPSAEYFINVKSIKVNEKIVSLNTSLLAIDQIGYGGTKISTVNPYTLLESTIYKAVVDAFVKEMPGHIKRVASVEPFGACFDSTYIGMTRVGPAVPSIDFVLQSEGVYWRVSGANSMVQVSKDVLCLGFVGAEQRQRYSFESPTTSIVIGGHQLEDNLLQFDLDNKRLGFSSSLLSRETSCANFNFTSTAVI</sequence>
<gene>
    <name evidence="7" type="ORF">Pyn_25765</name>
</gene>
<comment type="subcellular location">
    <subcellularLocation>
        <location evidence="1">Secreted</location>
        <location evidence="1">Extracellular space</location>
    </subcellularLocation>
</comment>
<keyword evidence="3" id="KW-0964">Secreted</keyword>
<reference evidence="7 8" key="1">
    <citation type="submission" date="2018-02" db="EMBL/GenBank/DDBJ databases">
        <title>Draft genome of wild Prunus yedoensis var. nudiflora.</title>
        <authorList>
            <person name="Baek S."/>
            <person name="Kim J.-H."/>
            <person name="Choi K."/>
            <person name="Kim G.-B."/>
            <person name="Cho A."/>
            <person name="Jang H."/>
            <person name="Shin C.-H."/>
            <person name="Yu H.-J."/>
            <person name="Mun J.-H."/>
        </authorList>
    </citation>
    <scope>NUCLEOTIDE SEQUENCE [LARGE SCALE GENOMIC DNA]</scope>
    <source>
        <strain evidence="8">cv. Jeju island</strain>
        <tissue evidence="7">Leaf</tissue>
    </source>
</reference>
<dbReference type="EMBL" id="PJQY01000972">
    <property type="protein sequence ID" value="PQQ06366.1"/>
    <property type="molecule type" value="Genomic_DNA"/>
</dbReference>
<dbReference type="InterPro" id="IPR001461">
    <property type="entry name" value="Aspartic_peptidase_A1"/>
</dbReference>
<evidence type="ECO:0000313" key="7">
    <source>
        <dbReference type="EMBL" id="PQQ06366.1"/>
    </source>
</evidence>
<dbReference type="Gene3D" id="2.40.70.10">
    <property type="entry name" value="Acid Proteases"/>
    <property type="match status" value="2"/>
</dbReference>
<dbReference type="Pfam" id="PF14543">
    <property type="entry name" value="TAXi_N"/>
    <property type="match status" value="1"/>
</dbReference>
<protein>
    <submittedName>
        <fullName evidence="7">Basic 7S globulin</fullName>
    </submittedName>
</protein>
<evidence type="ECO:0000259" key="6">
    <source>
        <dbReference type="PROSITE" id="PS51767"/>
    </source>
</evidence>
<comment type="similarity">
    <text evidence="2">Belongs to the peptidase A1 family.</text>
</comment>
<name>A0A314ZX07_PRUYE</name>
<dbReference type="InterPro" id="IPR032861">
    <property type="entry name" value="TAXi_N"/>
</dbReference>
<dbReference type="PROSITE" id="PS51767">
    <property type="entry name" value="PEPTIDASE_A1"/>
    <property type="match status" value="1"/>
</dbReference>
<dbReference type="InterPro" id="IPR021109">
    <property type="entry name" value="Peptidase_aspartic_dom_sf"/>
</dbReference>